<feature type="domain" description="CSD" evidence="4">
    <location>
        <begin position="4"/>
        <end position="71"/>
    </location>
</feature>
<dbReference type="InterPro" id="IPR002059">
    <property type="entry name" value="CSP_DNA-bd"/>
</dbReference>
<evidence type="ECO:0000256" key="2">
    <source>
        <dbReference type="ARBA" id="ARBA00022490"/>
    </source>
</evidence>
<dbReference type="InterPro" id="IPR011129">
    <property type="entry name" value="CSD"/>
</dbReference>
<dbReference type="RefSeq" id="WP_188866618.1">
    <property type="nucleotide sequence ID" value="NZ_BMNW01000005.1"/>
</dbReference>
<dbReference type="PIRSF" id="PIRSF002599">
    <property type="entry name" value="Cold_shock_A"/>
    <property type="match status" value="1"/>
</dbReference>
<dbReference type="InterPro" id="IPR012156">
    <property type="entry name" value="Cold_shock_CspA"/>
</dbReference>
<organism evidence="5 6">
    <name type="scientific">Pseudomonas asuensis</name>
    <dbReference type="NCBI Taxonomy" id="1825787"/>
    <lineage>
        <taxon>Bacteria</taxon>
        <taxon>Pseudomonadati</taxon>
        <taxon>Pseudomonadota</taxon>
        <taxon>Gammaproteobacteria</taxon>
        <taxon>Pseudomonadales</taxon>
        <taxon>Pseudomonadaceae</taxon>
        <taxon>Pseudomonas</taxon>
    </lineage>
</organism>
<dbReference type="PROSITE" id="PS51857">
    <property type="entry name" value="CSD_2"/>
    <property type="match status" value="1"/>
</dbReference>
<sequence>MSDRQTGIVKWFDRAKGYGFIIQTQGPELFVHHKAIKGAHALKQLITGQSVSYVAAEGRPGKGMQAEHVEAL</sequence>
<dbReference type="InterPro" id="IPR050181">
    <property type="entry name" value="Cold_shock_domain"/>
</dbReference>
<dbReference type="SMART" id="SM00357">
    <property type="entry name" value="CSP"/>
    <property type="match status" value="1"/>
</dbReference>
<dbReference type="PROSITE" id="PS00352">
    <property type="entry name" value="CSD_1"/>
    <property type="match status" value="1"/>
</dbReference>
<reference evidence="6" key="1">
    <citation type="journal article" date="2019" name="Int. J. Syst. Evol. Microbiol.">
        <title>The Global Catalogue of Microorganisms (GCM) 10K type strain sequencing project: providing services to taxonomists for standard genome sequencing and annotation.</title>
        <authorList>
            <consortium name="The Broad Institute Genomics Platform"/>
            <consortium name="The Broad Institute Genome Sequencing Center for Infectious Disease"/>
            <person name="Wu L."/>
            <person name="Ma J."/>
        </authorList>
    </citation>
    <scope>NUCLEOTIDE SEQUENCE [LARGE SCALE GENOMIC DNA]</scope>
    <source>
        <strain evidence="6">JCM 13501</strain>
    </source>
</reference>
<keyword evidence="2" id="KW-0963">Cytoplasm</keyword>
<dbReference type="EMBL" id="BMNW01000005">
    <property type="protein sequence ID" value="GGM14261.1"/>
    <property type="molecule type" value="Genomic_DNA"/>
</dbReference>
<dbReference type="PRINTS" id="PR00050">
    <property type="entry name" value="COLDSHOCK"/>
</dbReference>
<dbReference type="CDD" id="cd04458">
    <property type="entry name" value="CSP_CDS"/>
    <property type="match status" value="1"/>
</dbReference>
<evidence type="ECO:0000256" key="1">
    <source>
        <dbReference type="ARBA" id="ARBA00004496"/>
    </source>
</evidence>
<comment type="caution">
    <text evidence="5">The sequence shown here is derived from an EMBL/GenBank/DDBJ whole genome shotgun (WGS) entry which is preliminary data.</text>
</comment>
<evidence type="ECO:0000313" key="6">
    <source>
        <dbReference type="Proteomes" id="UP000616499"/>
    </source>
</evidence>
<keyword evidence="6" id="KW-1185">Reference proteome</keyword>
<dbReference type="PANTHER" id="PTHR11544">
    <property type="entry name" value="COLD SHOCK DOMAIN CONTAINING PROTEINS"/>
    <property type="match status" value="1"/>
</dbReference>
<dbReference type="Gene3D" id="2.40.50.140">
    <property type="entry name" value="Nucleic acid-binding proteins"/>
    <property type="match status" value="1"/>
</dbReference>
<evidence type="ECO:0000259" key="4">
    <source>
        <dbReference type="PROSITE" id="PS51857"/>
    </source>
</evidence>
<dbReference type="SUPFAM" id="SSF50249">
    <property type="entry name" value="Nucleic acid-binding proteins"/>
    <property type="match status" value="1"/>
</dbReference>
<evidence type="ECO:0000256" key="3">
    <source>
        <dbReference type="RuleBase" id="RU000408"/>
    </source>
</evidence>
<gene>
    <name evidence="5" type="primary">cspA</name>
    <name evidence="5" type="ORF">GCM10009425_26670</name>
</gene>
<comment type="subcellular location">
    <subcellularLocation>
        <location evidence="1 3">Cytoplasm</location>
    </subcellularLocation>
</comment>
<dbReference type="InterPro" id="IPR012340">
    <property type="entry name" value="NA-bd_OB-fold"/>
</dbReference>
<proteinExistence type="predicted"/>
<dbReference type="Proteomes" id="UP000616499">
    <property type="component" value="Unassembled WGS sequence"/>
</dbReference>
<dbReference type="Pfam" id="PF00313">
    <property type="entry name" value="CSD"/>
    <property type="match status" value="1"/>
</dbReference>
<dbReference type="InterPro" id="IPR019844">
    <property type="entry name" value="CSD_CS"/>
</dbReference>
<evidence type="ECO:0000313" key="5">
    <source>
        <dbReference type="EMBL" id="GGM14261.1"/>
    </source>
</evidence>
<accession>A0ABQ2GVS8</accession>
<name>A0ABQ2GVS8_9PSED</name>
<protein>
    <submittedName>
        <fullName evidence="5">Cold-shock protein</fullName>
    </submittedName>
</protein>